<keyword evidence="2" id="KW-0812">Transmembrane</keyword>
<evidence type="ECO:0000313" key="4">
    <source>
        <dbReference type="Proteomes" id="UP001610631"/>
    </source>
</evidence>
<feature type="transmembrane region" description="Helical" evidence="2">
    <location>
        <begin position="134"/>
        <end position="155"/>
    </location>
</feature>
<reference evidence="3 4" key="1">
    <citation type="submission" date="2024-03" db="EMBL/GenBank/DDBJ databases">
        <title>Whole genome sequencing of Streptomyces racemochromogenes, to identify antimicrobial biosynthetic gene clusters.</title>
        <authorList>
            <person name="Suryawanshi P."/>
            <person name="Krishnaraj P.U."/>
            <person name="Arun Y.P."/>
            <person name="Suryawanshi M.P."/>
            <person name="Rakshit O."/>
        </authorList>
    </citation>
    <scope>NUCLEOTIDE SEQUENCE [LARGE SCALE GENOMIC DNA]</scope>
    <source>
        <strain evidence="3 4">AUDT626</strain>
    </source>
</reference>
<keyword evidence="4" id="KW-1185">Reference proteome</keyword>
<evidence type="ECO:0000256" key="1">
    <source>
        <dbReference type="SAM" id="MobiDB-lite"/>
    </source>
</evidence>
<evidence type="ECO:0000256" key="2">
    <source>
        <dbReference type="SAM" id="Phobius"/>
    </source>
</evidence>
<name>A0ABW7PN94_9ACTN</name>
<dbReference type="Proteomes" id="UP001610631">
    <property type="component" value="Unassembled WGS sequence"/>
</dbReference>
<organism evidence="3 4">
    <name type="scientific">Streptomyces racemochromogenes</name>
    <dbReference type="NCBI Taxonomy" id="67353"/>
    <lineage>
        <taxon>Bacteria</taxon>
        <taxon>Bacillati</taxon>
        <taxon>Actinomycetota</taxon>
        <taxon>Actinomycetes</taxon>
        <taxon>Kitasatosporales</taxon>
        <taxon>Streptomycetaceae</taxon>
        <taxon>Streptomyces</taxon>
    </lineage>
</organism>
<feature type="transmembrane region" description="Helical" evidence="2">
    <location>
        <begin position="97"/>
        <end position="122"/>
    </location>
</feature>
<comment type="caution">
    <text evidence="3">The sequence shown here is derived from an EMBL/GenBank/DDBJ whole genome shotgun (WGS) entry which is preliminary data.</text>
</comment>
<dbReference type="RefSeq" id="WP_395513507.1">
    <property type="nucleotide sequence ID" value="NZ_JBBDHD010000157.1"/>
</dbReference>
<keyword evidence="2" id="KW-1133">Transmembrane helix</keyword>
<gene>
    <name evidence="3" type="ORF">WDV06_33040</name>
</gene>
<feature type="transmembrane region" description="Helical" evidence="2">
    <location>
        <begin position="70"/>
        <end position="91"/>
    </location>
</feature>
<accession>A0ABW7PN94</accession>
<dbReference type="EMBL" id="JBBDHD010000157">
    <property type="protein sequence ID" value="MFH7599889.1"/>
    <property type="molecule type" value="Genomic_DNA"/>
</dbReference>
<keyword evidence="2" id="KW-0472">Membrane</keyword>
<feature type="region of interest" description="Disordered" evidence="1">
    <location>
        <begin position="416"/>
        <end position="444"/>
    </location>
</feature>
<evidence type="ECO:0000313" key="3">
    <source>
        <dbReference type="EMBL" id="MFH7599889.1"/>
    </source>
</evidence>
<protein>
    <submittedName>
        <fullName evidence="3">Uncharacterized protein</fullName>
    </submittedName>
</protein>
<feature type="transmembrane region" description="Helical" evidence="2">
    <location>
        <begin position="199"/>
        <end position="221"/>
    </location>
</feature>
<sequence length="480" mass="53364">MANTPVVAVGAPDAFGWRKVTIDDKPAGKVRSPKGLQQLLRRSGIPFGNDIRWHGGDSTVWPDRSCRRRVYGILMATGLLATAYVFVRIGISDTFAALTYLGRITGFIFLLMAVTEVLAALATFDYWGKREIRYSGTVILIGAAASLSASAVLLFIQLRGGRYTHWLLLWCALVPWSLWTLSVLIHGRAWKGLPNPRRIAIGVVISTLVAFANLAYTHVYLPYTTAPLIEITGTFGAPSLNEEQTKLFVPFHIQVKNSGQIPVYVLGSIYWVYGKPVGTRPEDARKQRVISSDEFIQPSGRPLNPGEDWAEDEVAVIDRPAEAPYQTLKIETEAWVARKDRMAIDSDYVTLRKQWPTLQKEKKDREPPGPPPPYYRYQGIVANSNEILNMTRGRQRITLWHTTNASNPYLAVELGPPEENKPFAPNNRAKAQANSRRYGLSKVRGSMTQKPFAELLEKAQALAEHRASALTPTPGTDSAP</sequence>
<feature type="transmembrane region" description="Helical" evidence="2">
    <location>
        <begin position="167"/>
        <end position="187"/>
    </location>
</feature>
<proteinExistence type="predicted"/>